<dbReference type="SUPFAM" id="SSF56801">
    <property type="entry name" value="Acetyl-CoA synthetase-like"/>
    <property type="match status" value="1"/>
</dbReference>
<dbReference type="InterPro" id="IPR045851">
    <property type="entry name" value="AMP-bd_C_sf"/>
</dbReference>
<sequence length="106" mass="12097">MSTLWKAEERFIKTYFTKYPGIIHLDFVIDAACVGMEDSIKGHVPVGFVVVDKTVSISRDEAIKQVIKSVREFVGPITPTMENPHVLQDIEEIVREEKIMDRSLPH</sequence>
<dbReference type="EMBL" id="JARQWQ010000010">
    <property type="protein sequence ID" value="KAK2569401.1"/>
    <property type="molecule type" value="Genomic_DNA"/>
</dbReference>
<accession>A0AAD9VCH7</accession>
<protein>
    <submittedName>
        <fullName evidence="2">Acyl-CoA synthetase short-chain family member 3</fullName>
    </submittedName>
</protein>
<reference evidence="2" key="1">
    <citation type="journal article" date="2023" name="G3 (Bethesda)">
        <title>Whole genome assembly and annotation of the endangered Caribbean coral Acropora cervicornis.</title>
        <authorList>
            <person name="Selwyn J.D."/>
            <person name="Vollmer S.V."/>
        </authorList>
    </citation>
    <scope>NUCLEOTIDE SEQUENCE</scope>
    <source>
        <strain evidence="2">K2</strain>
    </source>
</reference>
<dbReference type="Gene3D" id="3.30.300.30">
    <property type="match status" value="1"/>
</dbReference>
<evidence type="ECO:0000259" key="1">
    <source>
        <dbReference type="Pfam" id="PF13193"/>
    </source>
</evidence>
<dbReference type="Proteomes" id="UP001249851">
    <property type="component" value="Unassembled WGS sequence"/>
</dbReference>
<evidence type="ECO:0000313" key="2">
    <source>
        <dbReference type="EMBL" id="KAK2569401.1"/>
    </source>
</evidence>
<feature type="domain" description="AMP-binding enzyme C-terminal" evidence="1">
    <location>
        <begin position="24"/>
        <end position="77"/>
    </location>
</feature>
<proteinExistence type="predicted"/>
<organism evidence="2 3">
    <name type="scientific">Acropora cervicornis</name>
    <name type="common">Staghorn coral</name>
    <dbReference type="NCBI Taxonomy" id="6130"/>
    <lineage>
        <taxon>Eukaryota</taxon>
        <taxon>Metazoa</taxon>
        <taxon>Cnidaria</taxon>
        <taxon>Anthozoa</taxon>
        <taxon>Hexacorallia</taxon>
        <taxon>Scleractinia</taxon>
        <taxon>Astrocoeniina</taxon>
        <taxon>Acroporidae</taxon>
        <taxon>Acropora</taxon>
    </lineage>
</organism>
<comment type="caution">
    <text evidence="2">The sequence shown here is derived from an EMBL/GenBank/DDBJ whole genome shotgun (WGS) entry which is preliminary data.</text>
</comment>
<dbReference type="InterPro" id="IPR025110">
    <property type="entry name" value="AMP-bd_C"/>
</dbReference>
<reference evidence="2" key="2">
    <citation type="journal article" date="2023" name="Science">
        <title>Genomic signatures of disease resistance in endangered staghorn corals.</title>
        <authorList>
            <person name="Vollmer S.V."/>
            <person name="Selwyn J.D."/>
            <person name="Despard B.A."/>
            <person name="Roesel C.L."/>
        </authorList>
    </citation>
    <scope>NUCLEOTIDE SEQUENCE</scope>
    <source>
        <strain evidence="2">K2</strain>
    </source>
</reference>
<name>A0AAD9VCH7_ACRCE</name>
<evidence type="ECO:0000313" key="3">
    <source>
        <dbReference type="Proteomes" id="UP001249851"/>
    </source>
</evidence>
<keyword evidence="3" id="KW-1185">Reference proteome</keyword>
<dbReference type="AlphaFoldDB" id="A0AAD9VCH7"/>
<gene>
    <name evidence="2" type="ORF">P5673_006327</name>
</gene>
<dbReference type="Pfam" id="PF13193">
    <property type="entry name" value="AMP-binding_C"/>
    <property type="match status" value="1"/>
</dbReference>